<dbReference type="Proteomes" id="UP000179807">
    <property type="component" value="Unassembled WGS sequence"/>
</dbReference>
<evidence type="ECO:0000256" key="1">
    <source>
        <dbReference type="ARBA" id="ARBA00022741"/>
    </source>
</evidence>
<dbReference type="OrthoDB" id="9989112at2759"/>
<evidence type="ECO:0000313" key="4">
    <source>
        <dbReference type="Proteomes" id="UP000179807"/>
    </source>
</evidence>
<evidence type="ECO:0000313" key="3">
    <source>
        <dbReference type="EMBL" id="OHS95378.1"/>
    </source>
</evidence>
<dbReference type="InterPro" id="IPR001806">
    <property type="entry name" value="Small_GTPase"/>
</dbReference>
<dbReference type="GO" id="GO:0003924">
    <property type="term" value="F:GTPase activity"/>
    <property type="evidence" value="ECO:0007669"/>
    <property type="project" value="InterPro"/>
</dbReference>
<dbReference type="SMART" id="SM00174">
    <property type="entry name" value="RHO"/>
    <property type="match status" value="1"/>
</dbReference>
<accession>A0A1J4J856</accession>
<dbReference type="FunFam" id="3.40.50.300:FF:000808">
    <property type="entry name" value="Small GTP-binding protein, putative"/>
    <property type="match status" value="1"/>
</dbReference>
<comment type="caution">
    <text evidence="3">The sequence shown here is derived from an EMBL/GenBank/DDBJ whole genome shotgun (WGS) entry which is preliminary data.</text>
</comment>
<dbReference type="GO" id="GO:0005525">
    <property type="term" value="F:GTP binding"/>
    <property type="evidence" value="ECO:0007669"/>
    <property type="project" value="UniProtKB-KW"/>
</dbReference>
<proteinExistence type="predicted"/>
<dbReference type="PRINTS" id="PR00449">
    <property type="entry name" value="RASTRNSFRMNG"/>
</dbReference>
<dbReference type="GeneID" id="94830203"/>
<dbReference type="PROSITE" id="PS51421">
    <property type="entry name" value="RAS"/>
    <property type="match status" value="1"/>
</dbReference>
<gene>
    <name evidence="3" type="ORF">TRFO_10509</name>
</gene>
<dbReference type="VEuPathDB" id="TrichDB:TRFO_10509"/>
<name>A0A1J4J856_9EUKA</name>
<dbReference type="PROSITE" id="PS51419">
    <property type="entry name" value="RAB"/>
    <property type="match status" value="1"/>
</dbReference>
<keyword evidence="2" id="KW-0342">GTP-binding</keyword>
<dbReference type="InterPro" id="IPR027417">
    <property type="entry name" value="P-loop_NTPase"/>
</dbReference>
<keyword evidence="1" id="KW-0547">Nucleotide-binding</keyword>
<dbReference type="RefSeq" id="XP_068348515.1">
    <property type="nucleotide sequence ID" value="XM_068495499.1"/>
</dbReference>
<dbReference type="PANTHER" id="PTHR47977">
    <property type="entry name" value="RAS-RELATED PROTEIN RAB"/>
    <property type="match status" value="1"/>
</dbReference>
<dbReference type="SMART" id="SM00173">
    <property type="entry name" value="RAS"/>
    <property type="match status" value="1"/>
</dbReference>
<dbReference type="Pfam" id="PF00071">
    <property type="entry name" value="Ras"/>
    <property type="match status" value="1"/>
</dbReference>
<dbReference type="AlphaFoldDB" id="A0A1J4J856"/>
<dbReference type="SMART" id="SM00176">
    <property type="entry name" value="RAN"/>
    <property type="match status" value="1"/>
</dbReference>
<evidence type="ECO:0000256" key="2">
    <source>
        <dbReference type="ARBA" id="ARBA00023134"/>
    </source>
</evidence>
<dbReference type="SMART" id="SM00175">
    <property type="entry name" value="RAB"/>
    <property type="match status" value="1"/>
</dbReference>
<organism evidence="3 4">
    <name type="scientific">Tritrichomonas foetus</name>
    <dbReference type="NCBI Taxonomy" id="1144522"/>
    <lineage>
        <taxon>Eukaryota</taxon>
        <taxon>Metamonada</taxon>
        <taxon>Parabasalia</taxon>
        <taxon>Tritrichomonadida</taxon>
        <taxon>Tritrichomonadidae</taxon>
        <taxon>Tritrichomonas</taxon>
    </lineage>
</organism>
<reference evidence="3" key="1">
    <citation type="submission" date="2016-10" db="EMBL/GenBank/DDBJ databases">
        <authorList>
            <person name="Benchimol M."/>
            <person name="Almeida L.G."/>
            <person name="Vasconcelos A.T."/>
            <person name="Perreira-Neves A."/>
            <person name="Rosa I.A."/>
            <person name="Tasca T."/>
            <person name="Bogo M.R."/>
            <person name="de Souza W."/>
        </authorList>
    </citation>
    <scope>NUCLEOTIDE SEQUENCE [LARGE SCALE GENOMIC DNA]</scope>
    <source>
        <strain evidence="3">K</strain>
    </source>
</reference>
<dbReference type="InterPro" id="IPR050227">
    <property type="entry name" value="Rab"/>
</dbReference>
<sequence length="192" mass="21698">MEEENTSEPIKVVFVGTESVGKTSILNRIENNTFHENLPPTVGGNSVHISEYFNGANVNLNIWDTAGQERYRSMLSMYYHGSAIACIIFSLTCKESFDDIKKWHEEISNNSIPPKILVIGNKIDLNDQRQVNYDYAKAYAKEIRAEYIEVSAKTGENMSELKDILLNVASKVKPKKKVTIEINDEPETKSCC</sequence>
<keyword evidence="4" id="KW-1185">Reference proteome</keyword>
<dbReference type="Gene3D" id="3.40.50.300">
    <property type="entry name" value="P-loop containing nucleotide triphosphate hydrolases"/>
    <property type="match status" value="1"/>
</dbReference>
<dbReference type="SUPFAM" id="SSF52540">
    <property type="entry name" value="P-loop containing nucleoside triphosphate hydrolases"/>
    <property type="match status" value="1"/>
</dbReference>
<protein>
    <submittedName>
        <fullName evidence="3">Ras-related protein Rab-6.2</fullName>
    </submittedName>
</protein>
<dbReference type="CDD" id="cd00154">
    <property type="entry name" value="Rab"/>
    <property type="match status" value="1"/>
</dbReference>
<dbReference type="EMBL" id="MLAK01001248">
    <property type="protein sequence ID" value="OHS95378.1"/>
    <property type="molecule type" value="Genomic_DNA"/>
</dbReference>
<dbReference type="NCBIfam" id="TIGR00231">
    <property type="entry name" value="small_GTP"/>
    <property type="match status" value="1"/>
</dbReference>
<dbReference type="PROSITE" id="PS51420">
    <property type="entry name" value="RHO"/>
    <property type="match status" value="1"/>
</dbReference>
<dbReference type="InterPro" id="IPR005225">
    <property type="entry name" value="Small_GTP-bd"/>
</dbReference>